<dbReference type="InterPro" id="IPR023393">
    <property type="entry name" value="START-like_dom_sf"/>
</dbReference>
<dbReference type="OrthoDB" id="2586183at2759"/>
<evidence type="ECO:0000313" key="1">
    <source>
        <dbReference type="EMBL" id="SPO46159.1"/>
    </source>
</evidence>
<dbReference type="Gene3D" id="3.30.530.20">
    <property type="match status" value="1"/>
</dbReference>
<evidence type="ECO:0008006" key="3">
    <source>
        <dbReference type="Google" id="ProtNLM"/>
    </source>
</evidence>
<dbReference type="Proteomes" id="UP000325008">
    <property type="component" value="Unassembled WGS sequence"/>
</dbReference>
<gene>
    <name evidence="1" type="ORF">PSANT_03845</name>
</gene>
<dbReference type="EMBL" id="OOIQ01000009">
    <property type="protein sequence ID" value="SPO46159.1"/>
    <property type="molecule type" value="Genomic_DNA"/>
</dbReference>
<dbReference type="SUPFAM" id="SSF55961">
    <property type="entry name" value="Bet v1-like"/>
    <property type="match status" value="1"/>
</dbReference>
<keyword evidence="2" id="KW-1185">Reference proteome</keyword>
<proteinExistence type="predicted"/>
<comment type="caution">
    <text evidence="1">The sequence shown here is derived from an EMBL/GenBank/DDBJ whole genome shotgun (WGS) entry which is preliminary data.</text>
</comment>
<evidence type="ECO:0000313" key="2">
    <source>
        <dbReference type="Proteomes" id="UP000325008"/>
    </source>
</evidence>
<organism evidence="1 2">
    <name type="scientific">Pseudozyma antarctica</name>
    <name type="common">Yeast</name>
    <name type="synonym">Candida antarctica</name>
    <dbReference type="NCBI Taxonomy" id="84753"/>
    <lineage>
        <taxon>Eukaryota</taxon>
        <taxon>Fungi</taxon>
        <taxon>Dikarya</taxon>
        <taxon>Basidiomycota</taxon>
        <taxon>Ustilaginomycotina</taxon>
        <taxon>Ustilaginomycetes</taxon>
        <taxon>Ustilaginales</taxon>
        <taxon>Ustilaginaceae</taxon>
        <taxon>Moesziomyces</taxon>
    </lineage>
</organism>
<reference evidence="1" key="1">
    <citation type="submission" date="2018-03" db="EMBL/GenBank/DDBJ databases">
        <authorList>
            <person name="Guldener U."/>
        </authorList>
    </citation>
    <scope>NUCLEOTIDE SEQUENCE [LARGE SCALE GENOMIC DNA]</scope>
    <source>
        <strain evidence="1">ATCC34888</strain>
    </source>
</reference>
<sequence length="175" mass="19720">MTSTLSQIVWPKGFEPGLTDNFASNEVIVAGLDAAAVWRCLNNTDEWPGYYSNASDIRFPNDDGPELSQDVYFRFSTFGFAVEAKVIEWQPPTDGKPGRVSWHGWVEGDQDHRLDVIHAWIIEDLSHNRVRILTQETQNGKPAKEMASVLPNPMINGHQEWLVGLVKCARSKRLA</sequence>
<protein>
    <recommendedName>
        <fullName evidence="3">Polyketide cyclase</fullName>
    </recommendedName>
</protein>
<name>A0A5C3FS26_PSEA2</name>
<dbReference type="AlphaFoldDB" id="A0A5C3FS26"/>
<accession>A0A5C3FS26</accession>